<gene>
    <name evidence="1" type="ORF">NQ176_g3337</name>
</gene>
<dbReference type="Proteomes" id="UP001143910">
    <property type="component" value="Unassembled WGS sequence"/>
</dbReference>
<accession>A0ACC1NJR7</accession>
<organism evidence="1 2">
    <name type="scientific">Zarea fungicola</name>
    <dbReference type="NCBI Taxonomy" id="93591"/>
    <lineage>
        <taxon>Eukaryota</taxon>
        <taxon>Fungi</taxon>
        <taxon>Dikarya</taxon>
        <taxon>Ascomycota</taxon>
        <taxon>Pezizomycotina</taxon>
        <taxon>Sordariomycetes</taxon>
        <taxon>Hypocreomycetidae</taxon>
        <taxon>Hypocreales</taxon>
        <taxon>Cordycipitaceae</taxon>
        <taxon>Zarea</taxon>
    </lineage>
</organism>
<name>A0ACC1NJR7_9HYPO</name>
<comment type="caution">
    <text evidence="1">The sequence shown here is derived from an EMBL/GenBank/DDBJ whole genome shotgun (WGS) entry which is preliminary data.</text>
</comment>
<dbReference type="EMBL" id="JANJQO010000296">
    <property type="protein sequence ID" value="KAJ2979303.1"/>
    <property type="molecule type" value="Genomic_DNA"/>
</dbReference>
<protein>
    <submittedName>
        <fullName evidence="1">Uncharacterized protein</fullName>
    </submittedName>
</protein>
<keyword evidence="2" id="KW-1185">Reference proteome</keyword>
<sequence length="203" mass="21718">MGMLAIFAATLTGAGLLFMPETYAPVLLRNRAATLTKLTGKAYATKSSQPISFRLLAGRTLVLPWILLIREPIVLFISIYMAVIFGTFYMCFAAFPIIFQQGRGWDAGQGGLAFMGILVGILTGVVIVILDNKRYVRVSKKAGGFAPPEARLPFAIIGGVIAVVALAWLAATTSSSVHWILPILAGFPLGIGFISQLPSAQIF</sequence>
<evidence type="ECO:0000313" key="1">
    <source>
        <dbReference type="EMBL" id="KAJ2979303.1"/>
    </source>
</evidence>
<proteinExistence type="predicted"/>
<evidence type="ECO:0000313" key="2">
    <source>
        <dbReference type="Proteomes" id="UP001143910"/>
    </source>
</evidence>
<reference evidence="1" key="1">
    <citation type="submission" date="2022-08" db="EMBL/GenBank/DDBJ databases">
        <title>Genome Sequence of Lecanicillium fungicola.</title>
        <authorList>
            <person name="Buettner E."/>
        </authorList>
    </citation>
    <scope>NUCLEOTIDE SEQUENCE</scope>
    <source>
        <strain evidence="1">Babe33</strain>
    </source>
</reference>